<keyword evidence="3" id="KW-1185">Reference proteome</keyword>
<name>A0A1I4FV79_9GAMM</name>
<dbReference type="Proteomes" id="UP000198861">
    <property type="component" value="Unassembled WGS sequence"/>
</dbReference>
<reference evidence="1 3" key="1">
    <citation type="submission" date="2016-10" db="EMBL/GenBank/DDBJ databases">
        <authorList>
            <person name="Varghese N."/>
            <person name="Submissions S."/>
        </authorList>
    </citation>
    <scope>NUCLEOTIDE SEQUENCE [LARGE SCALE GENOMIC DNA]</scope>
    <source>
        <strain evidence="1 3">DSM 282</strain>
    </source>
</reference>
<dbReference type="EMBL" id="FOKJ01000121">
    <property type="protein sequence ID" value="SFB61777.1"/>
    <property type="molecule type" value="Genomic_DNA"/>
</dbReference>
<gene>
    <name evidence="1" type="ORF">SAMN04244571_04334</name>
    <name evidence="2" type="ORF">SAMN04244574_03553</name>
</gene>
<evidence type="ECO:0000313" key="3">
    <source>
        <dbReference type="Proteomes" id="UP000198861"/>
    </source>
</evidence>
<dbReference type="RefSeq" id="WP_090942410.1">
    <property type="nucleotide sequence ID" value="NZ_FOKJ01000121.1"/>
</dbReference>
<dbReference type="AlphaFoldDB" id="A0A1I4FV79"/>
<dbReference type="Proteomes" id="UP000199579">
    <property type="component" value="Unassembled WGS sequence"/>
</dbReference>
<protein>
    <submittedName>
        <fullName evidence="2">Uncharacterized protein</fullName>
    </submittedName>
</protein>
<sequence>MSSIDAQDVPEVDLREFARLIGLEKIAPGRYSVLLAANLLGGALSGRQNPAKIVSEIELLESGELGQFKEPIQNRHPPLKGLWHKHYMQDGLASLAMNVKKGLNRYGMPFFEQKVQEAKEAGELRYLTPGDVPALVDDIVSGNWQRLAEQQALSGEWIIFAQHEGQNYYLTIATHDSATHERVREQIDQVCCVEFPFLAPLLADA</sequence>
<evidence type="ECO:0000313" key="2">
    <source>
        <dbReference type="EMBL" id="SFL21349.1"/>
    </source>
</evidence>
<reference evidence="2 4" key="2">
    <citation type="submission" date="2016-10" db="EMBL/GenBank/DDBJ databases">
        <authorList>
            <person name="de Groot N.N."/>
        </authorList>
    </citation>
    <scope>NUCLEOTIDE SEQUENCE [LARGE SCALE GENOMIC DNA]</scope>
    <source>
        <strain evidence="2 4">DSM 381</strain>
    </source>
</reference>
<accession>A0A1I4FV79</accession>
<organism evidence="2 4">
    <name type="scientific">Azotobacter beijerinckii</name>
    <dbReference type="NCBI Taxonomy" id="170623"/>
    <lineage>
        <taxon>Bacteria</taxon>
        <taxon>Pseudomonadati</taxon>
        <taxon>Pseudomonadota</taxon>
        <taxon>Gammaproteobacteria</taxon>
        <taxon>Pseudomonadales</taxon>
        <taxon>Pseudomonadaceae</taxon>
        <taxon>Azotobacter</taxon>
    </lineage>
</organism>
<proteinExistence type="predicted"/>
<dbReference type="EMBL" id="FOSX01000074">
    <property type="protein sequence ID" value="SFL21349.1"/>
    <property type="molecule type" value="Genomic_DNA"/>
</dbReference>
<evidence type="ECO:0000313" key="1">
    <source>
        <dbReference type="EMBL" id="SFB61777.1"/>
    </source>
</evidence>
<evidence type="ECO:0000313" key="4">
    <source>
        <dbReference type="Proteomes" id="UP000199579"/>
    </source>
</evidence>